<evidence type="ECO:0000256" key="6">
    <source>
        <dbReference type="ARBA" id="ARBA00022989"/>
    </source>
</evidence>
<keyword evidence="4 8" id="KW-0133">Cell shape</keyword>
<dbReference type="UniPathway" id="UPA00219"/>
<dbReference type="RefSeq" id="WP_093172426.1">
    <property type="nucleotide sequence ID" value="NZ_FNCN01000021.1"/>
</dbReference>
<evidence type="ECO:0000256" key="8">
    <source>
        <dbReference type="HAMAP-Rule" id="MF_02078"/>
    </source>
</evidence>
<organism evidence="9 10">
    <name type="scientific">Sinosporangium album</name>
    <dbReference type="NCBI Taxonomy" id="504805"/>
    <lineage>
        <taxon>Bacteria</taxon>
        <taxon>Bacillati</taxon>
        <taxon>Actinomycetota</taxon>
        <taxon>Actinomycetes</taxon>
        <taxon>Streptosporangiales</taxon>
        <taxon>Streptosporangiaceae</taxon>
        <taxon>Sinosporangium</taxon>
    </lineage>
</organism>
<dbReference type="GO" id="GO:0005886">
    <property type="term" value="C:plasma membrane"/>
    <property type="evidence" value="ECO:0007669"/>
    <property type="project" value="UniProtKB-SubCell"/>
</dbReference>
<comment type="pathway">
    <text evidence="8">Cell wall biogenesis; peptidoglycan biosynthesis.</text>
</comment>
<dbReference type="Proteomes" id="UP000198923">
    <property type="component" value="Unassembled WGS sequence"/>
</dbReference>
<dbReference type="HAMAP" id="MF_02078">
    <property type="entry name" value="MurJ_MviN"/>
    <property type="match status" value="1"/>
</dbReference>
<feature type="transmembrane region" description="Helical" evidence="8">
    <location>
        <begin position="127"/>
        <end position="149"/>
    </location>
</feature>
<dbReference type="GO" id="GO:0071555">
    <property type="term" value="P:cell wall organization"/>
    <property type="evidence" value="ECO:0007669"/>
    <property type="project" value="UniProtKB-KW"/>
</dbReference>
<dbReference type="PANTHER" id="PTHR47019">
    <property type="entry name" value="LIPID II FLIPPASE MURJ"/>
    <property type="match status" value="1"/>
</dbReference>
<sequence length="539" mass="56238">MSRLLRAGAIMAAGTMVSRLTGFLRTAVLAAAIGTATLGDAYNVAYTIPYILFDLLIGGVLSSVVVPMIVRRQKSDPDGGRAYEQRLLTIATIALIAVSALAVVLAGPLIQLYTSELSEKELRTATVLAQMILPQIAFFGLGALAGAILNTRDRFGAPMWAPVLNNIVVIGVGVTYLNITDGQSNIDNVTSGQLALLGLGTTAGIVAQSIVLVVSLRRAGFSFRPRLGLREAGLGEMARLGGWSLAYVAITQAGFVVTTKLSTGAGALAFDEGVPYGAGLTAYNIAYQLFQLPYGIIAVSVITATLPNMSRFVHDGRLADASEAFMSGVRLVCSAIVPASLLLMVLGPSLTVLVFAHGVNTVADAVYIGNVLQVYALAMVPFTLFQMLLRVFYSFADTRTPVMFAAMNVAINAGLSLVAFYTLPPGFVVMGLGAAFTVTYTVAAAVAWRMASRRVGGLSVRVVAAALSRMFTAALPAVLVALAVLWGVDRAFGLTPLSSAVVLAAGGGLGGMTYLVIAHRLRIPEVNSIVGMVAGRVGR</sequence>
<comment type="subcellular location">
    <subcellularLocation>
        <location evidence="1 8">Cell membrane</location>
        <topology evidence="1 8">Multi-pass membrane protein</topology>
    </subcellularLocation>
</comment>
<comment type="similarity">
    <text evidence="8">Belongs to the MurJ/MviN family.</text>
</comment>
<feature type="transmembrane region" description="Helical" evidence="8">
    <location>
        <begin position="161"/>
        <end position="179"/>
    </location>
</feature>
<dbReference type="GO" id="GO:0015648">
    <property type="term" value="F:lipid-linked peptidoglycan transporter activity"/>
    <property type="evidence" value="ECO:0007669"/>
    <property type="project" value="UniProtKB-UniRule"/>
</dbReference>
<gene>
    <name evidence="8" type="primary">murJ</name>
    <name evidence="9" type="ORF">SAMN05421505_12142</name>
</gene>
<feature type="transmembrane region" description="Helical" evidence="8">
    <location>
        <begin position="497"/>
        <end position="517"/>
    </location>
</feature>
<feature type="transmembrane region" description="Helical" evidence="8">
    <location>
        <begin position="367"/>
        <end position="389"/>
    </location>
</feature>
<dbReference type="AlphaFoldDB" id="A0A1G8EST6"/>
<evidence type="ECO:0000256" key="3">
    <source>
        <dbReference type="ARBA" id="ARBA00022692"/>
    </source>
</evidence>
<dbReference type="PRINTS" id="PR01806">
    <property type="entry name" value="VIRFACTRMVIN"/>
</dbReference>
<keyword evidence="8" id="KW-0813">Transport</keyword>
<feature type="transmembrane region" description="Helical" evidence="8">
    <location>
        <begin position="46"/>
        <end position="66"/>
    </location>
</feature>
<evidence type="ECO:0000256" key="7">
    <source>
        <dbReference type="ARBA" id="ARBA00023136"/>
    </source>
</evidence>
<evidence type="ECO:0000256" key="4">
    <source>
        <dbReference type="ARBA" id="ARBA00022960"/>
    </source>
</evidence>
<feature type="transmembrane region" description="Helical" evidence="8">
    <location>
        <begin position="328"/>
        <end position="355"/>
    </location>
</feature>
<feature type="transmembrane region" description="Helical" evidence="8">
    <location>
        <begin position="401"/>
        <end position="421"/>
    </location>
</feature>
<dbReference type="GO" id="GO:0009252">
    <property type="term" value="P:peptidoglycan biosynthetic process"/>
    <property type="evidence" value="ECO:0007669"/>
    <property type="project" value="UniProtKB-UniRule"/>
</dbReference>
<name>A0A1G8EST6_9ACTN</name>
<accession>A0A1G8EST6</accession>
<dbReference type="EMBL" id="FNCN01000021">
    <property type="protein sequence ID" value="SDH72988.1"/>
    <property type="molecule type" value="Genomic_DNA"/>
</dbReference>
<dbReference type="GO" id="GO:0008360">
    <property type="term" value="P:regulation of cell shape"/>
    <property type="evidence" value="ECO:0007669"/>
    <property type="project" value="UniProtKB-KW"/>
</dbReference>
<reference evidence="9 10" key="1">
    <citation type="submission" date="2016-10" db="EMBL/GenBank/DDBJ databases">
        <authorList>
            <person name="de Groot N.N."/>
        </authorList>
    </citation>
    <scope>NUCLEOTIDE SEQUENCE [LARGE SCALE GENOMIC DNA]</scope>
    <source>
        <strain evidence="9 10">CPCC 201354</strain>
    </source>
</reference>
<feature type="transmembrane region" description="Helical" evidence="8">
    <location>
        <begin position="194"/>
        <end position="216"/>
    </location>
</feature>
<keyword evidence="8" id="KW-0961">Cell wall biogenesis/degradation</keyword>
<dbReference type="CDD" id="cd13123">
    <property type="entry name" value="MATE_MurJ_like"/>
    <property type="match status" value="1"/>
</dbReference>
<feature type="transmembrane region" description="Helical" evidence="8">
    <location>
        <begin position="87"/>
        <end position="107"/>
    </location>
</feature>
<evidence type="ECO:0000256" key="2">
    <source>
        <dbReference type="ARBA" id="ARBA00022475"/>
    </source>
</evidence>
<protein>
    <recommendedName>
        <fullName evidence="8">Probable lipid II flippase MurJ</fullName>
    </recommendedName>
</protein>
<proteinExistence type="inferred from homology"/>
<keyword evidence="6 8" id="KW-1133">Transmembrane helix</keyword>
<keyword evidence="7 8" id="KW-0472">Membrane</keyword>
<evidence type="ECO:0000256" key="5">
    <source>
        <dbReference type="ARBA" id="ARBA00022984"/>
    </source>
</evidence>
<evidence type="ECO:0000313" key="10">
    <source>
        <dbReference type="Proteomes" id="UP000198923"/>
    </source>
</evidence>
<feature type="transmembrane region" description="Helical" evidence="8">
    <location>
        <begin position="285"/>
        <end position="307"/>
    </location>
</feature>
<evidence type="ECO:0000313" key="9">
    <source>
        <dbReference type="EMBL" id="SDH72988.1"/>
    </source>
</evidence>
<dbReference type="NCBIfam" id="TIGR01695">
    <property type="entry name" value="murJ_mviN"/>
    <property type="match status" value="1"/>
</dbReference>
<keyword evidence="5 8" id="KW-0573">Peptidoglycan synthesis</keyword>
<feature type="transmembrane region" description="Helical" evidence="8">
    <location>
        <begin position="427"/>
        <end position="448"/>
    </location>
</feature>
<feature type="transmembrane region" description="Helical" evidence="8">
    <location>
        <begin position="460"/>
        <end position="485"/>
    </location>
</feature>
<dbReference type="STRING" id="504805.SAMN05421505_12142"/>
<evidence type="ECO:0000256" key="1">
    <source>
        <dbReference type="ARBA" id="ARBA00004651"/>
    </source>
</evidence>
<dbReference type="InterPro" id="IPR004268">
    <property type="entry name" value="MurJ"/>
</dbReference>
<keyword evidence="10" id="KW-1185">Reference proteome</keyword>
<dbReference type="GO" id="GO:0034204">
    <property type="term" value="P:lipid translocation"/>
    <property type="evidence" value="ECO:0007669"/>
    <property type="project" value="TreeGrafter"/>
</dbReference>
<comment type="function">
    <text evidence="8">Involved in peptidoglycan biosynthesis. Transports lipid-linked peptidoglycan precursors from the inner to the outer leaflet of the cytoplasmic membrane.</text>
</comment>
<keyword evidence="2 8" id="KW-1003">Cell membrane</keyword>
<keyword evidence="3 8" id="KW-0812">Transmembrane</keyword>
<dbReference type="PANTHER" id="PTHR47019:SF1">
    <property type="entry name" value="LIPID II FLIPPASE MURJ"/>
    <property type="match status" value="1"/>
</dbReference>
<dbReference type="Pfam" id="PF03023">
    <property type="entry name" value="MurJ"/>
    <property type="match status" value="1"/>
</dbReference>
<dbReference type="OrthoDB" id="9786339at2"/>
<dbReference type="InterPro" id="IPR051050">
    <property type="entry name" value="Lipid_II_flippase_MurJ/MviN"/>
</dbReference>